<gene>
    <name evidence="1" type="primary">APD1</name>
    <name evidence="1" type="ORF">DEBR0S2_00342G</name>
</gene>
<proteinExistence type="predicted"/>
<sequence length="297" mass="33740">MNFVRRLESTLGLANDSRSSEKISKILPLATESSECDPSKCLNSYDKKCFKLNSIDVKTPLWETAKPFDFQILVSTGHHDWPFDAYDQPGTIFPNIASFDFSKYGTAKLNVTSLPIPLLDMDYKKFRKVDILIMPYFVWLRGVTIDNYEAVLSKVLDALVLKKQKLSDLPKQISGVSIAVDPFKSHVFICSHRTRDKRCGRTAPFMKKEFDCQLREDGLYRDSGDSRQDGVCVAFINHVGGHKFAANVLIYNKGGEFAWFARCTPLNVRPIIDETLLKGRVFPDIARSVKKNDPITW</sequence>
<dbReference type="InterPro" id="IPR009737">
    <property type="entry name" value="Aim32/Apd1-like"/>
</dbReference>
<dbReference type="SUPFAM" id="SSF52833">
    <property type="entry name" value="Thioredoxin-like"/>
    <property type="match status" value="1"/>
</dbReference>
<dbReference type="AlphaFoldDB" id="A0A7D9CW50"/>
<organism evidence="1 2">
    <name type="scientific">Dekkera bruxellensis</name>
    <name type="common">Brettanomyces custersii</name>
    <dbReference type="NCBI Taxonomy" id="5007"/>
    <lineage>
        <taxon>Eukaryota</taxon>
        <taxon>Fungi</taxon>
        <taxon>Dikarya</taxon>
        <taxon>Ascomycota</taxon>
        <taxon>Saccharomycotina</taxon>
        <taxon>Pichiomycetes</taxon>
        <taxon>Pichiales</taxon>
        <taxon>Pichiaceae</taxon>
        <taxon>Brettanomyces</taxon>
    </lineage>
</organism>
<dbReference type="EMBL" id="CABFWN010000002">
    <property type="protein sequence ID" value="VUG17171.1"/>
    <property type="molecule type" value="Genomic_DNA"/>
</dbReference>
<dbReference type="PANTHER" id="PTHR31902:SF14">
    <property type="entry name" value="ACTIN PATCHES DISTAL PROTEIN 1"/>
    <property type="match status" value="1"/>
</dbReference>
<protein>
    <submittedName>
        <fullName evidence="1">DEBR0S2_00342g1_1</fullName>
    </submittedName>
</protein>
<keyword evidence="2" id="KW-1185">Reference proteome</keyword>
<evidence type="ECO:0000313" key="1">
    <source>
        <dbReference type="EMBL" id="VUG17171.1"/>
    </source>
</evidence>
<dbReference type="InterPro" id="IPR036249">
    <property type="entry name" value="Thioredoxin-like_sf"/>
</dbReference>
<dbReference type="PANTHER" id="PTHR31902">
    <property type="entry name" value="ACTIN PATCHES DISTAL PROTEIN 1"/>
    <property type="match status" value="1"/>
</dbReference>
<dbReference type="Proteomes" id="UP000478008">
    <property type="component" value="Unassembled WGS sequence"/>
</dbReference>
<dbReference type="Pfam" id="PF06999">
    <property type="entry name" value="Suc_Fer-like"/>
    <property type="match status" value="1"/>
</dbReference>
<evidence type="ECO:0000313" key="2">
    <source>
        <dbReference type="Proteomes" id="UP000478008"/>
    </source>
</evidence>
<dbReference type="Gene3D" id="3.40.30.10">
    <property type="entry name" value="Glutaredoxin"/>
    <property type="match status" value="1"/>
</dbReference>
<dbReference type="CDD" id="cd03062">
    <property type="entry name" value="TRX_Fd_Sucrase"/>
    <property type="match status" value="1"/>
</dbReference>
<accession>A0A7D9CW50</accession>
<reference evidence="1 2" key="1">
    <citation type="submission" date="2019-07" db="EMBL/GenBank/DDBJ databases">
        <authorList>
            <person name="Friedrich A."/>
            <person name="Schacherer J."/>
        </authorList>
    </citation>
    <scope>NUCLEOTIDE SEQUENCE [LARGE SCALE GENOMIC DNA]</scope>
</reference>
<name>A0A7D9CW50_DEKBR</name>